<dbReference type="InterPro" id="IPR007709">
    <property type="entry name" value="N-FG_amidohydro"/>
</dbReference>
<keyword evidence="2" id="KW-1185">Reference proteome</keyword>
<evidence type="ECO:0008006" key="3">
    <source>
        <dbReference type="Google" id="ProtNLM"/>
    </source>
</evidence>
<dbReference type="SUPFAM" id="SSF53187">
    <property type="entry name" value="Zn-dependent exopeptidases"/>
    <property type="match status" value="1"/>
</dbReference>
<dbReference type="Gene3D" id="3.40.630.40">
    <property type="entry name" value="Zn-dependent exopeptidases"/>
    <property type="match status" value="1"/>
</dbReference>
<dbReference type="Pfam" id="PF05013">
    <property type="entry name" value="FGase"/>
    <property type="match status" value="1"/>
</dbReference>
<proteinExistence type="predicted"/>
<name>A0LC83_MAGMM</name>
<sequence>MERANMACSEGCQSSFNQGPLWDMHIEDSPILATAIHQGHGLSQQAQHNSALTNASRLREEDPFTGTWAEIAPSRIVVNRSRFDLDLNRDRLRAVYRQPEHAWGLDLWHEPPTRAQVLANMHLYNAFYSTLESLLGLMEQRWGYFVVLDIHSYNHRRGGMQAPVDDPLHNPEINIGTGTLSNRAMWEPLLAEFMQDLRQFDFNGRMLDVRENQKFQGGEMARWIHSRFPFAACVISIEVKKFFMDEWTGLKDEALFQQIGQALSATLPSLFRHLASMQEQRPME</sequence>
<evidence type="ECO:0000313" key="2">
    <source>
        <dbReference type="Proteomes" id="UP000002586"/>
    </source>
</evidence>
<evidence type="ECO:0000313" key="1">
    <source>
        <dbReference type="EMBL" id="ABK45576.1"/>
    </source>
</evidence>
<dbReference type="STRING" id="156889.Mmc1_3085"/>
<dbReference type="EMBL" id="CP000471">
    <property type="protein sequence ID" value="ABK45576.1"/>
    <property type="molecule type" value="Genomic_DNA"/>
</dbReference>
<organism evidence="1 2">
    <name type="scientific">Magnetococcus marinus (strain ATCC BAA-1437 / JCM 17883 / MC-1)</name>
    <dbReference type="NCBI Taxonomy" id="156889"/>
    <lineage>
        <taxon>Bacteria</taxon>
        <taxon>Pseudomonadati</taxon>
        <taxon>Pseudomonadota</taxon>
        <taxon>Magnetococcia</taxon>
        <taxon>Magnetococcales</taxon>
        <taxon>Magnetococcaceae</taxon>
        <taxon>Magnetococcus</taxon>
    </lineage>
</organism>
<dbReference type="AlphaFoldDB" id="A0LC83"/>
<gene>
    <name evidence="1" type="ordered locus">Mmc1_3085</name>
</gene>
<protein>
    <recommendedName>
        <fullName evidence="3">N-formylglutamate amidohydrolase</fullName>
    </recommendedName>
</protein>
<dbReference type="HOGENOM" id="CLU_069812_0_0_5"/>
<dbReference type="Proteomes" id="UP000002586">
    <property type="component" value="Chromosome"/>
</dbReference>
<dbReference type="eggNOG" id="COG3741">
    <property type="taxonomic scope" value="Bacteria"/>
</dbReference>
<reference evidence="2" key="1">
    <citation type="journal article" date="2009" name="Appl. Environ. Microbiol.">
        <title>Complete genome sequence of the chemolithoautotrophic marine magnetotactic coccus strain MC-1.</title>
        <authorList>
            <person name="Schubbe S."/>
            <person name="Williams T.J."/>
            <person name="Xie G."/>
            <person name="Kiss H.E."/>
            <person name="Brettin T.S."/>
            <person name="Martinez D."/>
            <person name="Ross C.A."/>
            <person name="Schuler D."/>
            <person name="Cox B.L."/>
            <person name="Nealson K.H."/>
            <person name="Bazylinski D.A."/>
        </authorList>
    </citation>
    <scope>NUCLEOTIDE SEQUENCE [LARGE SCALE GENOMIC DNA]</scope>
    <source>
        <strain evidence="2">ATCC BAA-1437 / JCM 17883 / MC-1</strain>
    </source>
</reference>
<reference evidence="1 2" key="2">
    <citation type="journal article" date="2012" name="Int. J. Syst. Evol. Microbiol.">
        <title>Magnetococcus marinus gen. nov., sp. nov., a marine, magnetotactic bacterium that represents a novel lineage (Magnetococcaceae fam. nov.; Magnetococcales ord. nov.) at the base of the Alphaproteobacteria.</title>
        <authorList>
            <person name="Bazylinski D.A."/>
            <person name="Williams T.J."/>
            <person name="Lefevre C.T."/>
            <person name="Berg R.J."/>
            <person name="Zhang C.L."/>
            <person name="Bowser S.S."/>
            <person name="Dean A.J."/>
            <person name="Beveridge T.J."/>
        </authorList>
    </citation>
    <scope>NUCLEOTIDE SEQUENCE [LARGE SCALE GENOMIC DNA]</scope>
    <source>
        <strain evidence="2">ATCC BAA-1437 / JCM 17883 / MC-1</strain>
    </source>
</reference>
<dbReference type="KEGG" id="mgm:Mmc1_3085"/>
<dbReference type="RefSeq" id="WP_011714639.1">
    <property type="nucleotide sequence ID" value="NC_008576.1"/>
</dbReference>
<accession>A0LC83</accession>